<feature type="transmembrane region" description="Helical" evidence="5">
    <location>
        <begin position="107"/>
        <end position="123"/>
    </location>
</feature>
<evidence type="ECO:0000256" key="1">
    <source>
        <dbReference type="ARBA" id="ARBA00004141"/>
    </source>
</evidence>
<evidence type="ECO:0000256" key="3">
    <source>
        <dbReference type="ARBA" id="ARBA00022989"/>
    </source>
</evidence>
<feature type="transmembrane region" description="Helical" evidence="5">
    <location>
        <begin position="188"/>
        <end position="213"/>
    </location>
</feature>
<dbReference type="InterPro" id="IPR018045">
    <property type="entry name" value="S04_transporter_CS"/>
</dbReference>
<dbReference type="FunFam" id="3.30.750.24:FF:000024">
    <property type="entry name" value="Sulfate permease 2"/>
    <property type="match status" value="1"/>
</dbReference>
<evidence type="ECO:0000313" key="7">
    <source>
        <dbReference type="EMBL" id="KAK3352913.1"/>
    </source>
</evidence>
<evidence type="ECO:0000256" key="5">
    <source>
        <dbReference type="SAM" id="Phobius"/>
    </source>
</evidence>
<feature type="transmembrane region" description="Helical" evidence="5">
    <location>
        <begin position="456"/>
        <end position="473"/>
    </location>
</feature>
<feature type="domain" description="STAS" evidence="6">
    <location>
        <begin position="556"/>
        <end position="683"/>
    </location>
</feature>
<evidence type="ECO:0000256" key="4">
    <source>
        <dbReference type="ARBA" id="ARBA00023136"/>
    </source>
</evidence>
<dbReference type="Gene3D" id="3.30.750.24">
    <property type="entry name" value="STAS domain"/>
    <property type="match status" value="1"/>
</dbReference>
<keyword evidence="2 5" id="KW-0812">Transmembrane</keyword>
<comment type="subcellular location">
    <subcellularLocation>
        <location evidence="1">Membrane</location>
        <topology evidence="1">Multi-pass membrane protein</topology>
    </subcellularLocation>
</comment>
<comment type="caution">
    <text evidence="7">The sequence shown here is derived from an EMBL/GenBank/DDBJ whole genome shotgun (WGS) entry which is preliminary data.</text>
</comment>
<dbReference type="InterPro" id="IPR036513">
    <property type="entry name" value="STAS_dom_sf"/>
</dbReference>
<feature type="transmembrane region" description="Helical" evidence="5">
    <location>
        <begin position="54"/>
        <end position="73"/>
    </location>
</feature>
<dbReference type="InterPro" id="IPR001902">
    <property type="entry name" value="SLC26A/SulP_fam"/>
</dbReference>
<dbReference type="SUPFAM" id="SSF52091">
    <property type="entry name" value="SpoIIaa-like"/>
    <property type="match status" value="1"/>
</dbReference>
<dbReference type="NCBIfam" id="TIGR00815">
    <property type="entry name" value="sulP"/>
    <property type="match status" value="1"/>
</dbReference>
<sequence>MAQTPFSDRVKWFFGIDPDEKLDDGALLDDGSYLETEPTTKEFLYSLFPTLEGITAYLHSLFPFVGWIFHYNLTWLLGDFIAGVTVGFVVVPQGMAYALLANLPAEYGLYTSFVGFLLYWAFATSKDITIGTVAVMSTIVGNIILSVQKVHPELEGEAIARSLALISGVVLLFLGLIRLGWIVEFIPLVAIGAFMTGSAISIASGQVAGLLGITGVNTREATYLVIINTLKALPRAKLDAAMGMTALFGLYFIRWFCAFMGAKHPRFKKTWFFLSTLRMAFIVILYILVSWLANRGITDAKKAKFKILGTVPSGFQHVGAPRVDTEILGAIAGDIPTTIIVLLIEHIAISKSFGRVNNYIIDPSQELVAIGFTNVFGPFLGGYPATGSFSRTAIKSKAGVRTPLAGIFTAVIVLLALYALTSVFFYIPSAGLSAIIIHAVGDLITKPAELYKYWQTSPLEVVIFFAGVFVSIFTSIENGIYVTIITSLAMLLFRVAKSPGRFLGKVDVYATTRDQVRGGAGVPRQVLSGETSHPAFLPINKSDLSNPEIDVKSPAPGVFIYRFGEGLNYVNSARHLDNLTVYIFKHTRRTLLDKYAKLGDRPWNDPGPRRGKAKDSDEIAARPVLRAVILDFTGVNFLDVTAAQALVDIRNQFDRYTDPDKVEWHFAGIANQWTKRALVASGFGADRASVAAVREKGVKEPLIAVTNASSNSAEVRAVVDSKRIDDVEAGEITPVNSTRVNGRLVPVYGVNRPYFHVDVETAFKSVAQNVSSGSDSN</sequence>
<dbReference type="EMBL" id="JAUIQD010000004">
    <property type="protein sequence ID" value="KAK3352913.1"/>
    <property type="molecule type" value="Genomic_DNA"/>
</dbReference>
<reference evidence="7" key="2">
    <citation type="submission" date="2023-06" db="EMBL/GenBank/DDBJ databases">
        <authorList>
            <consortium name="Lawrence Berkeley National Laboratory"/>
            <person name="Haridas S."/>
            <person name="Hensen N."/>
            <person name="Bonometti L."/>
            <person name="Westerberg I."/>
            <person name="Brannstrom I.O."/>
            <person name="Guillou S."/>
            <person name="Cros-Aarteil S."/>
            <person name="Calhoun S."/>
            <person name="Kuo A."/>
            <person name="Mondo S."/>
            <person name="Pangilinan J."/>
            <person name="Riley R."/>
            <person name="Labutti K."/>
            <person name="Andreopoulos B."/>
            <person name="Lipzen A."/>
            <person name="Chen C."/>
            <person name="Yanf M."/>
            <person name="Daum C."/>
            <person name="Ng V."/>
            <person name="Clum A."/>
            <person name="Steindorff A."/>
            <person name="Ohm R."/>
            <person name="Martin F."/>
            <person name="Silar P."/>
            <person name="Natvig D."/>
            <person name="Lalanne C."/>
            <person name="Gautier V."/>
            <person name="Ament-Velasquez S.L."/>
            <person name="Kruys A."/>
            <person name="Hutchinson M.I."/>
            <person name="Powell A.J."/>
            <person name="Barry K."/>
            <person name="Miller A.N."/>
            <person name="Grigoriev I.V."/>
            <person name="Debuchy R."/>
            <person name="Gladieux P."/>
            <person name="Thoren M.H."/>
            <person name="Johannesson H."/>
        </authorList>
    </citation>
    <scope>NUCLEOTIDE SEQUENCE</scope>
    <source>
        <strain evidence="7">CBS 955.72</strain>
    </source>
</reference>
<feature type="transmembrane region" description="Helical" evidence="5">
    <location>
        <begin position="367"/>
        <end position="386"/>
    </location>
</feature>
<dbReference type="GO" id="GO:0016020">
    <property type="term" value="C:membrane"/>
    <property type="evidence" value="ECO:0007669"/>
    <property type="project" value="UniProtKB-SubCell"/>
</dbReference>
<gene>
    <name evidence="7" type="ORF">B0T25DRAFT_631541</name>
</gene>
<feature type="transmembrane region" description="Helical" evidence="5">
    <location>
        <begin position="159"/>
        <end position="181"/>
    </location>
</feature>
<dbReference type="PROSITE" id="PS50801">
    <property type="entry name" value="STAS"/>
    <property type="match status" value="1"/>
</dbReference>
<dbReference type="InterPro" id="IPR011547">
    <property type="entry name" value="SLC26A/SulP_dom"/>
</dbReference>
<feature type="transmembrane region" description="Helical" evidence="5">
    <location>
        <begin position="130"/>
        <end position="147"/>
    </location>
</feature>
<dbReference type="Proteomes" id="UP001275084">
    <property type="component" value="Unassembled WGS sequence"/>
</dbReference>
<dbReference type="GO" id="GO:0008271">
    <property type="term" value="F:secondary active sulfate transmembrane transporter activity"/>
    <property type="evidence" value="ECO:0007669"/>
    <property type="project" value="InterPro"/>
</dbReference>
<keyword evidence="4 5" id="KW-0472">Membrane</keyword>
<feature type="transmembrane region" description="Helical" evidence="5">
    <location>
        <begin position="80"/>
        <end position="101"/>
    </location>
</feature>
<evidence type="ECO:0000259" key="6">
    <source>
        <dbReference type="PROSITE" id="PS50801"/>
    </source>
</evidence>
<dbReference type="AlphaFoldDB" id="A0AAJ0MDX5"/>
<accession>A0AAJ0MDX5</accession>
<dbReference type="PROSITE" id="PS01130">
    <property type="entry name" value="SLC26A"/>
    <property type="match status" value="1"/>
</dbReference>
<evidence type="ECO:0000256" key="2">
    <source>
        <dbReference type="ARBA" id="ARBA00022692"/>
    </source>
</evidence>
<feature type="transmembrane region" description="Helical" evidence="5">
    <location>
        <begin position="398"/>
        <end position="419"/>
    </location>
</feature>
<dbReference type="CDD" id="cd07042">
    <property type="entry name" value="STAS_SulP_like_sulfate_transporter"/>
    <property type="match status" value="1"/>
</dbReference>
<dbReference type="Pfam" id="PF01740">
    <property type="entry name" value="STAS"/>
    <property type="match status" value="1"/>
</dbReference>
<proteinExistence type="predicted"/>
<dbReference type="Pfam" id="PF00916">
    <property type="entry name" value="Sulfate_transp"/>
    <property type="match status" value="1"/>
</dbReference>
<dbReference type="InterPro" id="IPR002645">
    <property type="entry name" value="STAS_dom"/>
</dbReference>
<evidence type="ECO:0000313" key="8">
    <source>
        <dbReference type="Proteomes" id="UP001275084"/>
    </source>
</evidence>
<keyword evidence="3 5" id="KW-1133">Transmembrane helix</keyword>
<keyword evidence="8" id="KW-1185">Reference proteome</keyword>
<reference evidence="7" key="1">
    <citation type="journal article" date="2023" name="Mol. Phylogenet. Evol.">
        <title>Genome-scale phylogeny and comparative genomics of the fungal order Sordariales.</title>
        <authorList>
            <person name="Hensen N."/>
            <person name="Bonometti L."/>
            <person name="Westerberg I."/>
            <person name="Brannstrom I.O."/>
            <person name="Guillou S."/>
            <person name="Cros-Aarteil S."/>
            <person name="Calhoun S."/>
            <person name="Haridas S."/>
            <person name="Kuo A."/>
            <person name="Mondo S."/>
            <person name="Pangilinan J."/>
            <person name="Riley R."/>
            <person name="LaButti K."/>
            <person name="Andreopoulos B."/>
            <person name="Lipzen A."/>
            <person name="Chen C."/>
            <person name="Yan M."/>
            <person name="Daum C."/>
            <person name="Ng V."/>
            <person name="Clum A."/>
            <person name="Steindorff A."/>
            <person name="Ohm R.A."/>
            <person name="Martin F."/>
            <person name="Silar P."/>
            <person name="Natvig D.O."/>
            <person name="Lalanne C."/>
            <person name="Gautier V."/>
            <person name="Ament-Velasquez S.L."/>
            <person name="Kruys A."/>
            <person name="Hutchinson M.I."/>
            <person name="Powell A.J."/>
            <person name="Barry K."/>
            <person name="Miller A.N."/>
            <person name="Grigoriev I.V."/>
            <person name="Debuchy R."/>
            <person name="Gladieux P."/>
            <person name="Hiltunen Thoren M."/>
            <person name="Johannesson H."/>
        </authorList>
    </citation>
    <scope>NUCLEOTIDE SEQUENCE</scope>
    <source>
        <strain evidence="7">CBS 955.72</strain>
    </source>
</reference>
<organism evidence="7 8">
    <name type="scientific">Lasiosphaeria hispida</name>
    <dbReference type="NCBI Taxonomy" id="260671"/>
    <lineage>
        <taxon>Eukaryota</taxon>
        <taxon>Fungi</taxon>
        <taxon>Dikarya</taxon>
        <taxon>Ascomycota</taxon>
        <taxon>Pezizomycotina</taxon>
        <taxon>Sordariomycetes</taxon>
        <taxon>Sordariomycetidae</taxon>
        <taxon>Sordariales</taxon>
        <taxon>Lasiosphaeriaceae</taxon>
        <taxon>Lasiosphaeria</taxon>
    </lineage>
</organism>
<feature type="transmembrane region" description="Helical" evidence="5">
    <location>
        <begin position="240"/>
        <end position="259"/>
    </location>
</feature>
<dbReference type="PANTHER" id="PTHR11814">
    <property type="entry name" value="SULFATE TRANSPORTER"/>
    <property type="match status" value="1"/>
</dbReference>
<feature type="transmembrane region" description="Helical" evidence="5">
    <location>
        <begin position="271"/>
        <end position="293"/>
    </location>
</feature>
<name>A0AAJ0MDX5_9PEZI</name>
<protein>
    <submittedName>
        <fullName evidence="7">Sulfate transporter family-domain-containing protein</fullName>
    </submittedName>
</protein>